<comment type="caution">
    <text evidence="1">The sequence shown here is derived from an EMBL/GenBank/DDBJ whole genome shotgun (WGS) entry which is preliminary data.</text>
</comment>
<name>A0ABS2IST3_9ACTN</name>
<organism evidence="1 2">
    <name type="scientific">Micromonospora humida</name>
    <dbReference type="NCBI Taxonomy" id="2809018"/>
    <lineage>
        <taxon>Bacteria</taxon>
        <taxon>Bacillati</taxon>
        <taxon>Actinomycetota</taxon>
        <taxon>Actinomycetes</taxon>
        <taxon>Micromonosporales</taxon>
        <taxon>Micromonosporaceae</taxon>
        <taxon>Micromonospora</taxon>
    </lineage>
</organism>
<gene>
    <name evidence="1" type="ORF">JQX11_13830</name>
</gene>
<reference evidence="1 2" key="1">
    <citation type="submission" date="2021-02" db="EMBL/GenBank/DDBJ databases">
        <authorList>
            <person name="Ra J.-S."/>
        </authorList>
    </citation>
    <scope>NUCLEOTIDE SEQUENCE [LARGE SCALE GENOMIC DNA]</scope>
    <source>
        <strain evidence="1 2">MMS20-R1-14</strain>
    </source>
</reference>
<keyword evidence="2" id="KW-1185">Reference proteome</keyword>
<evidence type="ECO:0000313" key="2">
    <source>
        <dbReference type="Proteomes" id="UP001518872"/>
    </source>
</evidence>
<dbReference type="RefSeq" id="WP_204925387.1">
    <property type="nucleotide sequence ID" value="NZ_JAFEUC010000006.1"/>
</dbReference>
<evidence type="ECO:0000313" key="1">
    <source>
        <dbReference type="EMBL" id="MBM7077412.1"/>
    </source>
</evidence>
<dbReference type="EMBL" id="JAFEUC010000006">
    <property type="protein sequence ID" value="MBM7077412.1"/>
    <property type="molecule type" value="Genomic_DNA"/>
</dbReference>
<sequence>MTAYGHGGDADGFQSRVGITTDGRAVTLVGTNDDAKVDELLALFDKALCAGR</sequence>
<proteinExistence type="predicted"/>
<dbReference type="Proteomes" id="UP001518872">
    <property type="component" value="Unassembled WGS sequence"/>
</dbReference>
<accession>A0ABS2IST3</accession>
<protein>
    <submittedName>
        <fullName evidence="1">Uncharacterized protein</fullName>
    </submittedName>
</protein>